<evidence type="ECO:0000313" key="2">
    <source>
        <dbReference type="EMBL" id="GED69413.1"/>
    </source>
</evidence>
<reference evidence="2 5" key="3">
    <citation type="submission" date="2019-06" db="EMBL/GenBank/DDBJ databases">
        <title>Whole genome shotgun sequence of Brevibacillus reuszeri NBRC 15719.</title>
        <authorList>
            <person name="Hosoyama A."/>
            <person name="Uohara A."/>
            <person name="Ohji S."/>
            <person name="Ichikawa N."/>
        </authorList>
    </citation>
    <scope>NUCLEOTIDE SEQUENCE [LARGE SCALE GENOMIC DNA]</scope>
    <source>
        <strain evidence="2 5">NBRC 15719</strain>
    </source>
</reference>
<sequence>MANATGKGSRKSAKTEKSELTQGLENKSGAPQSEDFIEVHVKSGKQKWYQLAWCYEKAN</sequence>
<keyword evidence="5" id="KW-1185">Reference proteome</keyword>
<dbReference type="PATRIC" id="fig|54915.3.peg.6906"/>
<comment type="caution">
    <text evidence="3">The sequence shown here is derived from an EMBL/GenBank/DDBJ whole genome shotgun (WGS) entry which is preliminary data.</text>
</comment>
<dbReference type="Proteomes" id="UP000036834">
    <property type="component" value="Unassembled WGS sequence"/>
</dbReference>
<dbReference type="RefSeq" id="WP_049737756.1">
    <property type="nucleotide sequence ID" value="NZ_BJON01000012.1"/>
</dbReference>
<dbReference type="AlphaFoldDB" id="A0A0K9YYG8"/>
<protein>
    <submittedName>
        <fullName evidence="3">Uncharacterized protein</fullName>
    </submittedName>
</protein>
<evidence type="ECO:0000256" key="1">
    <source>
        <dbReference type="SAM" id="MobiDB-lite"/>
    </source>
</evidence>
<accession>A0A0K9YYG8</accession>
<reference evidence="4" key="1">
    <citation type="submission" date="2015-07" db="EMBL/GenBank/DDBJ databases">
        <title>Genome sequencing project for genomic taxonomy and phylogenomics of Bacillus-like bacteria.</title>
        <authorList>
            <person name="Liu B."/>
            <person name="Wang J."/>
            <person name="Zhu Y."/>
            <person name="Liu G."/>
            <person name="Chen Q."/>
            <person name="Chen Z."/>
            <person name="Lan J."/>
            <person name="Che J."/>
            <person name="Ge C."/>
            <person name="Shi H."/>
            <person name="Pan Z."/>
            <person name="Liu X."/>
        </authorList>
    </citation>
    <scope>NUCLEOTIDE SEQUENCE [LARGE SCALE GENOMIC DNA]</scope>
    <source>
        <strain evidence="4">DSM 9887</strain>
    </source>
</reference>
<evidence type="ECO:0000313" key="5">
    <source>
        <dbReference type="Proteomes" id="UP000319578"/>
    </source>
</evidence>
<dbReference type="EMBL" id="LGIQ01000005">
    <property type="protein sequence ID" value="KNB73749.1"/>
    <property type="molecule type" value="Genomic_DNA"/>
</dbReference>
<organism evidence="3 4">
    <name type="scientific">Brevibacillus reuszeri</name>
    <dbReference type="NCBI Taxonomy" id="54915"/>
    <lineage>
        <taxon>Bacteria</taxon>
        <taxon>Bacillati</taxon>
        <taxon>Bacillota</taxon>
        <taxon>Bacilli</taxon>
        <taxon>Bacillales</taxon>
        <taxon>Paenibacillaceae</taxon>
        <taxon>Brevibacillus</taxon>
    </lineage>
</organism>
<feature type="compositionally biased region" description="Polar residues" evidence="1">
    <location>
        <begin position="20"/>
        <end position="31"/>
    </location>
</feature>
<dbReference type="EMBL" id="BJON01000012">
    <property type="protein sequence ID" value="GED69413.1"/>
    <property type="molecule type" value="Genomic_DNA"/>
</dbReference>
<feature type="region of interest" description="Disordered" evidence="1">
    <location>
        <begin position="1"/>
        <end position="34"/>
    </location>
</feature>
<dbReference type="Proteomes" id="UP000319578">
    <property type="component" value="Unassembled WGS sequence"/>
</dbReference>
<evidence type="ECO:0000313" key="3">
    <source>
        <dbReference type="EMBL" id="KNB73749.1"/>
    </source>
</evidence>
<gene>
    <name evidence="3" type="ORF">ADS79_07370</name>
    <name evidence="2" type="ORF">BRE01_31150</name>
</gene>
<proteinExistence type="predicted"/>
<reference evidence="3" key="2">
    <citation type="submission" date="2015-07" db="EMBL/GenBank/DDBJ databases">
        <title>MeaNS - Measles Nucleotide Surveillance Program.</title>
        <authorList>
            <person name="Tran T."/>
            <person name="Druce J."/>
        </authorList>
    </citation>
    <scope>NUCLEOTIDE SEQUENCE</scope>
    <source>
        <strain evidence="3">DSM 9887</strain>
    </source>
</reference>
<evidence type="ECO:0000313" key="4">
    <source>
        <dbReference type="Proteomes" id="UP000036834"/>
    </source>
</evidence>
<name>A0A0K9YYG8_9BACL</name>